<dbReference type="RefSeq" id="WP_140482006.1">
    <property type="nucleotide sequence ID" value="NZ_CP041090.2"/>
</dbReference>
<dbReference type="InterPro" id="IPR001387">
    <property type="entry name" value="Cro/C1-type_HTH"/>
</dbReference>
<dbReference type="EMBL" id="CP041090">
    <property type="protein sequence ID" value="QDF41311.1"/>
    <property type="molecule type" value="Genomic_DNA"/>
</dbReference>
<dbReference type="SUPFAM" id="SSF47413">
    <property type="entry name" value="lambda repressor-like DNA-binding domains"/>
    <property type="match status" value="1"/>
</dbReference>
<sequence>MTAQSIEAFVKNLLELAPNAKINVDEAEADGGESFIDISEGDFRTEVSYRPNFGFGVYVTPRAFGQRPDEVFRTADKAAKRIWQLRESFLKDGVLKHLTLVEMRVLTGLTQVDVANALDIKQPSVQRIERRGNVQIETLARHIHAMGGRLEMSVVFDDMEARLELTALKSNV</sequence>
<dbReference type="InterPro" id="IPR010982">
    <property type="entry name" value="Lambda_DNA-bd_dom_sf"/>
</dbReference>
<feature type="domain" description="HTH cro/C1-type" evidence="1">
    <location>
        <begin position="100"/>
        <end position="153"/>
    </location>
</feature>
<dbReference type="CDD" id="cd00093">
    <property type="entry name" value="HTH_XRE"/>
    <property type="match status" value="1"/>
</dbReference>
<gene>
    <name evidence="2" type="ORF">FJN17_29095</name>
</gene>
<reference evidence="2 3" key="2">
    <citation type="journal article" date="2020" name="Int. J. Syst. Evol. Microbiol.">
        <title>Description and complete genome sequences of Bradyrhizobium symbiodeficiens sp. nov., a non-symbiotic bacterium associated with legumes native to Canada.</title>
        <authorList>
            <person name="Bromfield E.S.P."/>
            <person name="Cloutier S."/>
            <person name="Nguyen H.D.T."/>
        </authorList>
    </citation>
    <scope>NUCLEOTIDE SEQUENCE [LARGE SCALE GENOMIC DNA]</scope>
    <source>
        <strain evidence="2 3">65S1MB</strain>
    </source>
</reference>
<evidence type="ECO:0000313" key="2">
    <source>
        <dbReference type="EMBL" id="QDF41311.1"/>
    </source>
</evidence>
<dbReference type="Proteomes" id="UP000319298">
    <property type="component" value="Chromosome"/>
</dbReference>
<reference evidence="3" key="1">
    <citation type="submission" date="2019-06" db="EMBL/GenBank/DDBJ databases">
        <title>Whole-Genome Sequence of Bradyrhizobium sp. 3 Strain 65S1MB.</title>
        <authorList>
            <person name="Bromfield E.S.P."/>
            <person name="Cloutier S."/>
            <person name="Nguyen H.D.T."/>
        </authorList>
    </citation>
    <scope>NUCLEOTIDE SEQUENCE [LARGE SCALE GENOMIC DNA]</scope>
    <source>
        <strain evidence="3">65S1MB</strain>
    </source>
</reference>
<name>A0ABX5WDG1_9BRAD</name>
<keyword evidence="3" id="KW-1185">Reference proteome</keyword>
<dbReference type="PROSITE" id="PS50943">
    <property type="entry name" value="HTH_CROC1"/>
    <property type="match status" value="1"/>
</dbReference>
<dbReference type="Gene3D" id="1.10.260.40">
    <property type="entry name" value="lambda repressor-like DNA-binding domains"/>
    <property type="match status" value="1"/>
</dbReference>
<evidence type="ECO:0000259" key="1">
    <source>
        <dbReference type="PROSITE" id="PS50943"/>
    </source>
</evidence>
<organism evidence="2 3">
    <name type="scientific">Bradyrhizobium symbiodeficiens</name>
    <dbReference type="NCBI Taxonomy" id="1404367"/>
    <lineage>
        <taxon>Bacteria</taxon>
        <taxon>Pseudomonadati</taxon>
        <taxon>Pseudomonadota</taxon>
        <taxon>Alphaproteobacteria</taxon>
        <taxon>Hyphomicrobiales</taxon>
        <taxon>Nitrobacteraceae</taxon>
        <taxon>Bradyrhizobium</taxon>
    </lineage>
</organism>
<protein>
    <submittedName>
        <fullName evidence="2">XRE family transcriptional regulator</fullName>
    </submittedName>
</protein>
<evidence type="ECO:0000313" key="3">
    <source>
        <dbReference type="Proteomes" id="UP000319298"/>
    </source>
</evidence>
<accession>A0ABX5WDG1</accession>
<proteinExistence type="predicted"/>